<dbReference type="InterPro" id="IPR001878">
    <property type="entry name" value="Znf_CCHC"/>
</dbReference>
<feature type="compositionally biased region" description="Low complexity" evidence="2">
    <location>
        <begin position="473"/>
        <end position="487"/>
    </location>
</feature>
<evidence type="ECO:0000259" key="3">
    <source>
        <dbReference type="PROSITE" id="PS50158"/>
    </source>
</evidence>
<feature type="region of interest" description="Disordered" evidence="2">
    <location>
        <begin position="334"/>
        <end position="499"/>
    </location>
</feature>
<keyword evidence="1" id="KW-0862">Zinc</keyword>
<dbReference type="PROSITE" id="PS50158">
    <property type="entry name" value="ZF_CCHC"/>
    <property type="match status" value="1"/>
</dbReference>
<evidence type="ECO:0000313" key="4">
    <source>
        <dbReference type="EMBL" id="KAL0882284.1"/>
    </source>
</evidence>
<dbReference type="SMART" id="SM00343">
    <property type="entry name" value="ZnF_C2HC"/>
    <property type="match status" value="2"/>
</dbReference>
<feature type="region of interest" description="Disordered" evidence="2">
    <location>
        <begin position="823"/>
        <end position="846"/>
    </location>
</feature>
<evidence type="ECO:0000313" key="5">
    <source>
        <dbReference type="Proteomes" id="UP001549920"/>
    </source>
</evidence>
<feature type="compositionally biased region" description="Low complexity" evidence="2">
    <location>
        <begin position="380"/>
        <end position="404"/>
    </location>
</feature>
<gene>
    <name evidence="4" type="ORF">ABMA27_000808</name>
</gene>
<accession>A0ABR3I0E7</accession>
<dbReference type="Proteomes" id="UP001549920">
    <property type="component" value="Unassembled WGS sequence"/>
</dbReference>
<dbReference type="EMBL" id="JBEUOH010000010">
    <property type="protein sequence ID" value="KAL0882284.1"/>
    <property type="molecule type" value="Genomic_DNA"/>
</dbReference>
<feature type="compositionally biased region" description="Low complexity" evidence="2">
    <location>
        <begin position="114"/>
        <end position="124"/>
    </location>
</feature>
<feature type="region of interest" description="Disordered" evidence="2">
    <location>
        <begin position="288"/>
        <end position="312"/>
    </location>
</feature>
<keyword evidence="1" id="KW-0479">Metal-binding</keyword>
<feature type="compositionally biased region" description="Gly residues" evidence="2">
    <location>
        <begin position="826"/>
        <end position="836"/>
    </location>
</feature>
<dbReference type="SUPFAM" id="SSF57756">
    <property type="entry name" value="Retrovirus zinc finger-like domains"/>
    <property type="match status" value="1"/>
</dbReference>
<reference evidence="4 5" key="1">
    <citation type="submission" date="2024-06" db="EMBL/GenBank/DDBJ databases">
        <title>A chromosome-level genome assembly of beet webworm, Loxostege sticticalis.</title>
        <authorList>
            <person name="Zhang Y."/>
        </authorList>
    </citation>
    <scope>NUCLEOTIDE SEQUENCE [LARGE SCALE GENOMIC DNA]</scope>
    <source>
        <strain evidence="4">AQ026</strain>
        <tissue evidence="4">Whole body</tissue>
    </source>
</reference>
<dbReference type="InterPro" id="IPR042509">
    <property type="entry name" value="ZCCHC3"/>
</dbReference>
<evidence type="ECO:0000256" key="2">
    <source>
        <dbReference type="SAM" id="MobiDB-lite"/>
    </source>
</evidence>
<evidence type="ECO:0000256" key="1">
    <source>
        <dbReference type="PROSITE-ProRule" id="PRU00047"/>
    </source>
</evidence>
<keyword evidence="1" id="KW-0863">Zinc-finger</keyword>
<feature type="domain" description="CCHC-type" evidence="3">
    <location>
        <begin position="734"/>
        <end position="747"/>
    </location>
</feature>
<dbReference type="InterPro" id="IPR036875">
    <property type="entry name" value="Znf_CCHC_sf"/>
</dbReference>
<dbReference type="PANTHER" id="PTHR22639">
    <property type="entry name" value="GAG-RELATED PROTEIN"/>
    <property type="match status" value="1"/>
</dbReference>
<sequence length="846" mass="89803">MDPFISQNPNVHAEVYIQSVLAADPCVNNIVINVDSPAECSAVAGSTASVNIVDTREGSAAAGSSAVEPKKGVVDVIEDVGVSREVALALMRGQPRVVIERLDIDSDDMSVVSTYSARSASRSSSRTKRLRHESDDDGESSDSSVASPKIPKATHGRCARGRGRSPATAKELLSSSTAQRRQLVDAEEEEVAMEYSRRIRRAQERAKYSAKDITLGEIVQNIRTATDAIIVLANKSRHLKGTTEGALKDAASSIAGAVETIFERTANEEVRRLQAENKRLAEELDLLRQKPAQEEGPAVLSAPSPSHRTDPDDAVVQKAVERVLFILEARSAPVTRSRPPLTAERKKGSVLPDPSPASSSATKAGKRIESAVSAMSNPQTGPKTATKKAAITASSSSPAPASSKGKGKGKKTATVPAPSQIVTDPLPPVPASEPMDAEWATVVKRGRRKPATKNLTEPAKQAMSANPPKPGKPAKAAKSSGQPKSAGPGRHEGKPKRVRIPRTAAIYVKFTPAAARCGMTYEKFLIESRRRVDLAEIGITSGITWRKAQDGARLLVVAGHDADAKADKLAAALRELPHNQPGSAQDGARLLVVAGHDANAKADKLAAALRELPHNQPGSVTIARPMKRADIRLKGFDDSVTEADVAAAIAAKCECPPEHVSVGKISANGDFRTVVVKVPLKAAKQLALSRQLLIGWSSAQVSLLASRPKRCLRCLGEGHVANKCLAAVSRSEECLRCGQVGHKIKECTAEKPKCSFCAAAGKPAGHSLGTKNCPQPAQLSRAEAKSSWPKKPPLERLGWTWRWSPWRILSPARCPSPVPAFTSLSSGGGSWTGGWTRGRPPPSKVL</sequence>
<feature type="region of interest" description="Disordered" evidence="2">
    <location>
        <begin position="114"/>
        <end position="190"/>
    </location>
</feature>
<name>A0ABR3I0E7_LOXSC</name>
<comment type="caution">
    <text evidence="4">The sequence shown here is derived from an EMBL/GenBank/DDBJ whole genome shotgun (WGS) entry which is preliminary data.</text>
</comment>
<dbReference type="PANTHER" id="PTHR22639:SF3">
    <property type="entry name" value="ZINC FINGER CCHC DOMAIN-CONTAINING PROTEIN 3"/>
    <property type="match status" value="1"/>
</dbReference>
<feature type="compositionally biased region" description="Basic residues" evidence="2">
    <location>
        <begin position="152"/>
        <end position="163"/>
    </location>
</feature>
<keyword evidence="5" id="KW-1185">Reference proteome</keyword>
<proteinExistence type="predicted"/>
<organism evidence="4 5">
    <name type="scientific">Loxostege sticticalis</name>
    <name type="common">Beet webworm moth</name>
    <dbReference type="NCBI Taxonomy" id="481309"/>
    <lineage>
        <taxon>Eukaryota</taxon>
        <taxon>Metazoa</taxon>
        <taxon>Ecdysozoa</taxon>
        <taxon>Arthropoda</taxon>
        <taxon>Hexapoda</taxon>
        <taxon>Insecta</taxon>
        <taxon>Pterygota</taxon>
        <taxon>Neoptera</taxon>
        <taxon>Endopterygota</taxon>
        <taxon>Lepidoptera</taxon>
        <taxon>Glossata</taxon>
        <taxon>Ditrysia</taxon>
        <taxon>Pyraloidea</taxon>
        <taxon>Crambidae</taxon>
        <taxon>Pyraustinae</taxon>
        <taxon>Loxostege</taxon>
    </lineage>
</organism>
<dbReference type="Gene3D" id="4.10.60.10">
    <property type="entry name" value="Zinc finger, CCHC-type"/>
    <property type="match status" value="1"/>
</dbReference>
<protein>
    <recommendedName>
        <fullName evidence="3">CCHC-type domain-containing protein</fullName>
    </recommendedName>
</protein>